<gene>
    <name evidence="3" type="ORF">CYLTODRAFT_420325</name>
</gene>
<dbReference type="STRING" id="1314674.A0A0D7BI31"/>
<evidence type="ECO:0000256" key="1">
    <source>
        <dbReference type="SAM" id="MobiDB-lite"/>
    </source>
</evidence>
<sequence length="518" mass="57803">MAGSQRYNDRDDEHDSHEERRGLLGGTATGWHDDDEHYPAQQYTEKQQAPVNTWSNSRLLGVAVGVILLLVGGVAVKDKLAQLFVPHIPLRFDANEVLSNGTHEFKRTVLLVSIDGLRADYLDRGLTPHLLDISKQGLRAKSMKPIFPTLTFPNHWALMTGLHAESHGIVANNFWDPASDLEFHYNQATSAWNPDWWFGEPMWETAGKAGLITANLMWPGPPATKSGAQPTYFVPWKDKVSLDDKLKQILFWLDLEADDKPQLILAYEPSLDQAGHAYGPGSKQVNDTLLTVDSFARQLHDSIEARNLTDIVDIVFVSDHGMTDTSHPELVYIDDVLGPQGMADIVHEDGWPSMGIRFSETSNASHYLDLLLAASDKHPEAFDVYTHETMPERYHFSNNERIAPIYVVPKVGYALTTHAQGDIGMSAGNHGYDNEELSMHAMFVAHGPFAVALKQVHHASSSFWSRGEKEGWHSTADGAYIMDRFPNVEIYNLVMHLLGIEEAAAPTNGTVGFWDKYL</sequence>
<dbReference type="Proteomes" id="UP000054007">
    <property type="component" value="Unassembled WGS sequence"/>
</dbReference>
<dbReference type="EMBL" id="KN880477">
    <property type="protein sequence ID" value="KIY69885.1"/>
    <property type="molecule type" value="Genomic_DNA"/>
</dbReference>
<name>A0A0D7BI31_9AGAR</name>
<proteinExistence type="predicted"/>
<dbReference type="SUPFAM" id="SSF53649">
    <property type="entry name" value="Alkaline phosphatase-like"/>
    <property type="match status" value="1"/>
</dbReference>
<keyword evidence="2" id="KW-0812">Transmembrane</keyword>
<dbReference type="GO" id="GO:0009141">
    <property type="term" value="P:nucleoside triphosphate metabolic process"/>
    <property type="evidence" value="ECO:0007669"/>
    <property type="project" value="TreeGrafter"/>
</dbReference>
<dbReference type="InterPro" id="IPR017850">
    <property type="entry name" value="Alkaline_phosphatase_core_sf"/>
</dbReference>
<organism evidence="3 4">
    <name type="scientific">Cylindrobasidium torrendii FP15055 ss-10</name>
    <dbReference type="NCBI Taxonomy" id="1314674"/>
    <lineage>
        <taxon>Eukaryota</taxon>
        <taxon>Fungi</taxon>
        <taxon>Dikarya</taxon>
        <taxon>Basidiomycota</taxon>
        <taxon>Agaricomycotina</taxon>
        <taxon>Agaricomycetes</taxon>
        <taxon>Agaricomycetidae</taxon>
        <taxon>Agaricales</taxon>
        <taxon>Marasmiineae</taxon>
        <taxon>Physalacriaceae</taxon>
        <taxon>Cylindrobasidium</taxon>
    </lineage>
</organism>
<feature type="compositionally biased region" description="Basic and acidic residues" evidence="1">
    <location>
        <begin position="7"/>
        <end position="22"/>
    </location>
</feature>
<accession>A0A0D7BI31</accession>
<dbReference type="Pfam" id="PF01663">
    <property type="entry name" value="Phosphodiest"/>
    <property type="match status" value="1"/>
</dbReference>
<evidence type="ECO:0000256" key="2">
    <source>
        <dbReference type="SAM" id="Phobius"/>
    </source>
</evidence>
<keyword evidence="2" id="KW-1133">Transmembrane helix</keyword>
<dbReference type="GO" id="GO:0047429">
    <property type="term" value="F:nucleoside triphosphate diphosphatase activity"/>
    <property type="evidence" value="ECO:0007669"/>
    <property type="project" value="TreeGrafter"/>
</dbReference>
<keyword evidence="4" id="KW-1185">Reference proteome</keyword>
<evidence type="ECO:0000313" key="4">
    <source>
        <dbReference type="Proteomes" id="UP000054007"/>
    </source>
</evidence>
<evidence type="ECO:0000313" key="3">
    <source>
        <dbReference type="EMBL" id="KIY69885.1"/>
    </source>
</evidence>
<feature type="transmembrane region" description="Helical" evidence="2">
    <location>
        <begin position="59"/>
        <end position="76"/>
    </location>
</feature>
<dbReference type="InterPro" id="IPR002591">
    <property type="entry name" value="Phosphodiest/P_Trfase"/>
</dbReference>
<protein>
    <submittedName>
        <fullName evidence="3">Phosphodiest-domain-containing protein</fullName>
    </submittedName>
</protein>
<dbReference type="Gene3D" id="3.40.720.10">
    <property type="entry name" value="Alkaline Phosphatase, subunit A"/>
    <property type="match status" value="1"/>
</dbReference>
<dbReference type="PANTHER" id="PTHR10151">
    <property type="entry name" value="ECTONUCLEOTIDE PYROPHOSPHATASE/PHOSPHODIESTERASE"/>
    <property type="match status" value="1"/>
</dbReference>
<dbReference type="GO" id="GO:0017111">
    <property type="term" value="F:ribonucleoside triphosphate phosphatase activity"/>
    <property type="evidence" value="ECO:0007669"/>
    <property type="project" value="TreeGrafter"/>
</dbReference>
<feature type="region of interest" description="Disordered" evidence="1">
    <location>
        <begin position="1"/>
        <end position="36"/>
    </location>
</feature>
<keyword evidence="2" id="KW-0472">Membrane</keyword>
<dbReference type="CDD" id="cd16018">
    <property type="entry name" value="Enpp"/>
    <property type="match status" value="1"/>
</dbReference>
<dbReference type="PANTHER" id="PTHR10151:SF120">
    <property type="entry name" value="BIS(5'-ADENOSYL)-TRIPHOSPHATASE"/>
    <property type="match status" value="1"/>
</dbReference>
<reference evidence="3 4" key="1">
    <citation type="journal article" date="2015" name="Fungal Genet. Biol.">
        <title>Evolution of novel wood decay mechanisms in Agaricales revealed by the genome sequences of Fistulina hepatica and Cylindrobasidium torrendii.</title>
        <authorList>
            <person name="Floudas D."/>
            <person name="Held B.W."/>
            <person name="Riley R."/>
            <person name="Nagy L.G."/>
            <person name="Koehler G."/>
            <person name="Ransdell A.S."/>
            <person name="Younus H."/>
            <person name="Chow J."/>
            <person name="Chiniquy J."/>
            <person name="Lipzen A."/>
            <person name="Tritt A."/>
            <person name="Sun H."/>
            <person name="Haridas S."/>
            <person name="LaButti K."/>
            <person name="Ohm R.A."/>
            <person name="Kues U."/>
            <person name="Blanchette R.A."/>
            <person name="Grigoriev I.V."/>
            <person name="Minto R.E."/>
            <person name="Hibbett D.S."/>
        </authorList>
    </citation>
    <scope>NUCLEOTIDE SEQUENCE [LARGE SCALE GENOMIC DNA]</scope>
    <source>
        <strain evidence="3 4">FP15055 ss-10</strain>
    </source>
</reference>
<dbReference type="OrthoDB" id="415411at2759"/>
<dbReference type="AlphaFoldDB" id="A0A0D7BI31"/>